<dbReference type="SMART" id="SM00228">
    <property type="entry name" value="PDZ"/>
    <property type="match status" value="2"/>
</dbReference>
<feature type="region of interest" description="Disordered" evidence="3">
    <location>
        <begin position="326"/>
        <end position="368"/>
    </location>
</feature>
<organism evidence="6 7">
    <name type="scientific">Pseudoxanthomonas taiwanensis J19</name>
    <dbReference type="NCBI Taxonomy" id="935569"/>
    <lineage>
        <taxon>Bacteria</taxon>
        <taxon>Pseudomonadati</taxon>
        <taxon>Pseudomonadota</taxon>
        <taxon>Gammaproteobacteria</taxon>
        <taxon>Lysobacterales</taxon>
        <taxon>Lysobacteraceae</taxon>
        <taxon>Pseudoxanthomonas</taxon>
    </lineage>
</organism>
<dbReference type="PANTHER" id="PTHR42837:SF2">
    <property type="entry name" value="MEMBRANE METALLOPROTEASE ARASP2, CHLOROPLASTIC-RELATED"/>
    <property type="match status" value="1"/>
</dbReference>
<protein>
    <submittedName>
        <fullName evidence="6">Periplasmic protease</fullName>
    </submittedName>
</protein>
<evidence type="ECO:0000256" key="2">
    <source>
        <dbReference type="SAM" id="Coils"/>
    </source>
</evidence>
<comment type="cofactor">
    <cofactor evidence="1">
        <name>Zn(2+)</name>
        <dbReference type="ChEBI" id="CHEBI:29105"/>
    </cofactor>
</comment>
<feature type="compositionally biased region" description="Pro residues" evidence="3">
    <location>
        <begin position="330"/>
        <end position="354"/>
    </location>
</feature>
<proteinExistence type="predicted"/>
<keyword evidence="6" id="KW-0645">Protease</keyword>
<feature type="chain" id="PRO_5021758698" evidence="4">
    <location>
        <begin position="30"/>
        <end position="368"/>
    </location>
</feature>
<dbReference type="SUPFAM" id="SSF50156">
    <property type="entry name" value="PDZ domain-like"/>
    <property type="match status" value="2"/>
</dbReference>
<dbReference type="InterPro" id="IPR001478">
    <property type="entry name" value="PDZ"/>
</dbReference>
<dbReference type="GO" id="GO:0016020">
    <property type="term" value="C:membrane"/>
    <property type="evidence" value="ECO:0007669"/>
    <property type="project" value="InterPro"/>
</dbReference>
<evidence type="ECO:0000256" key="4">
    <source>
        <dbReference type="SAM" id="SignalP"/>
    </source>
</evidence>
<dbReference type="Proteomes" id="UP000321583">
    <property type="component" value="Unassembled WGS sequence"/>
</dbReference>
<keyword evidence="7" id="KW-1185">Reference proteome</keyword>
<dbReference type="PROSITE" id="PS50106">
    <property type="entry name" value="PDZ"/>
    <property type="match status" value="1"/>
</dbReference>
<keyword evidence="6" id="KW-0378">Hydrolase</keyword>
<dbReference type="GO" id="GO:0006508">
    <property type="term" value="P:proteolysis"/>
    <property type="evidence" value="ECO:0007669"/>
    <property type="project" value="UniProtKB-KW"/>
</dbReference>
<name>A0A562E1R5_9GAMM</name>
<keyword evidence="4" id="KW-0732">Signal</keyword>
<dbReference type="InterPro" id="IPR036034">
    <property type="entry name" value="PDZ_sf"/>
</dbReference>
<feature type="coiled-coil region" evidence="2">
    <location>
        <begin position="46"/>
        <end position="73"/>
    </location>
</feature>
<feature type="signal peptide" evidence="4">
    <location>
        <begin position="1"/>
        <end position="29"/>
    </location>
</feature>
<feature type="domain" description="PDZ" evidence="5">
    <location>
        <begin position="78"/>
        <end position="148"/>
    </location>
</feature>
<dbReference type="AlphaFoldDB" id="A0A562E1R5"/>
<keyword evidence="2" id="KW-0175">Coiled coil</keyword>
<dbReference type="Gene3D" id="2.30.42.10">
    <property type="match status" value="2"/>
</dbReference>
<dbReference type="Pfam" id="PF13180">
    <property type="entry name" value="PDZ_2"/>
    <property type="match status" value="2"/>
</dbReference>
<dbReference type="InterPro" id="IPR004387">
    <property type="entry name" value="Pept_M50_Zn"/>
</dbReference>
<accession>A0A562E1R5</accession>
<evidence type="ECO:0000313" key="7">
    <source>
        <dbReference type="Proteomes" id="UP000321583"/>
    </source>
</evidence>
<dbReference type="GO" id="GO:0004222">
    <property type="term" value="F:metalloendopeptidase activity"/>
    <property type="evidence" value="ECO:0007669"/>
    <property type="project" value="InterPro"/>
</dbReference>
<evidence type="ECO:0000256" key="1">
    <source>
        <dbReference type="ARBA" id="ARBA00001947"/>
    </source>
</evidence>
<evidence type="ECO:0000259" key="5">
    <source>
        <dbReference type="PROSITE" id="PS50106"/>
    </source>
</evidence>
<gene>
    <name evidence="6" type="ORF">L613_001500000160</name>
</gene>
<dbReference type="PANTHER" id="PTHR42837">
    <property type="entry name" value="REGULATOR OF SIGMA-E PROTEASE RSEP"/>
    <property type="match status" value="1"/>
</dbReference>
<dbReference type="OrthoDB" id="5953789at2"/>
<evidence type="ECO:0000313" key="6">
    <source>
        <dbReference type="EMBL" id="TWH15899.1"/>
    </source>
</evidence>
<comment type="caution">
    <text evidence="6">The sequence shown here is derived from an EMBL/GenBank/DDBJ whole genome shotgun (WGS) entry which is preliminary data.</text>
</comment>
<dbReference type="RefSeq" id="WP_028914599.1">
    <property type="nucleotide sequence ID" value="NZ_VLJS01000042.1"/>
</dbReference>
<sequence>MSPACIRTTRRATPWLLVCACLLALPAQAAADANKKEAGTAAGAEAARAAADLAKARADLAEAARRVAELSRTQAGGAVASLRSAQARPRLGVLLGEDPQAGVRIVGVTPGSGAEKAGLRSGDRLLRIRGKAIAGGTGQARVEAARQALAQLQAGGKVQLTYQRDGREHTVEVAPEALPVRVIAHRISGDGALGEDLAPLRDLAPELRREVLHLARGACADGEECSAPLLGEALRWNGLHLVALDAQLGRYFGTDRGVLVLSQGALPGLQAGDVIQQVEGVAVATPAEAMRRMAQKKPGEQARVTVLRERSARQLQVTVPEPLRALDFVPAPPAPPARPAHPDMPPPPAPPRPPTAQLQPPASVPLLV</sequence>
<dbReference type="EMBL" id="VLJS01000042">
    <property type="protein sequence ID" value="TWH15899.1"/>
    <property type="molecule type" value="Genomic_DNA"/>
</dbReference>
<evidence type="ECO:0000256" key="3">
    <source>
        <dbReference type="SAM" id="MobiDB-lite"/>
    </source>
</evidence>
<reference evidence="6 7" key="1">
    <citation type="submission" date="2019-07" db="EMBL/GenBank/DDBJ databases">
        <title>Genome sequencing of lignin-degrading bacterial isolates.</title>
        <authorList>
            <person name="Gladden J."/>
        </authorList>
    </citation>
    <scope>NUCLEOTIDE SEQUENCE [LARGE SCALE GENOMIC DNA]</scope>
    <source>
        <strain evidence="6 7">J19</strain>
    </source>
</reference>